<gene>
    <name evidence="6" type="ORF">E6Q80_17705</name>
</gene>
<keyword evidence="3" id="KW-0732">Signal</keyword>
<dbReference type="Gene3D" id="3.40.50.2300">
    <property type="match status" value="2"/>
</dbReference>
<dbReference type="GO" id="GO:0006865">
    <property type="term" value="P:amino acid transport"/>
    <property type="evidence" value="ECO:0007669"/>
    <property type="project" value="UniProtKB-KW"/>
</dbReference>
<comment type="similarity">
    <text evidence="1">Belongs to the leucine-binding protein family.</text>
</comment>
<dbReference type="PRINTS" id="PR00337">
    <property type="entry name" value="LEUILEVALBP"/>
</dbReference>
<keyword evidence="4" id="KW-0029">Amino-acid transport</keyword>
<dbReference type="PANTHER" id="PTHR30483">
    <property type="entry name" value="LEUCINE-SPECIFIC-BINDING PROTEIN"/>
    <property type="match status" value="1"/>
</dbReference>
<evidence type="ECO:0000259" key="5">
    <source>
        <dbReference type="Pfam" id="PF13458"/>
    </source>
</evidence>
<evidence type="ECO:0000256" key="1">
    <source>
        <dbReference type="ARBA" id="ARBA00010062"/>
    </source>
</evidence>
<proteinExistence type="inferred from homology"/>
<dbReference type="Pfam" id="PF13458">
    <property type="entry name" value="Peripla_BP_6"/>
    <property type="match status" value="1"/>
</dbReference>
<evidence type="ECO:0000313" key="7">
    <source>
        <dbReference type="Proteomes" id="UP000321192"/>
    </source>
</evidence>
<evidence type="ECO:0000256" key="4">
    <source>
        <dbReference type="ARBA" id="ARBA00022970"/>
    </source>
</evidence>
<comment type="caution">
    <text evidence="6">The sequence shown here is derived from an EMBL/GenBank/DDBJ whole genome shotgun (WGS) entry which is preliminary data.</text>
</comment>
<accession>A0A5C7SES3</accession>
<dbReference type="InterPro" id="IPR028082">
    <property type="entry name" value="Peripla_BP_I"/>
</dbReference>
<evidence type="ECO:0000256" key="3">
    <source>
        <dbReference type="ARBA" id="ARBA00022729"/>
    </source>
</evidence>
<sequence>MLLGCGPAEPLRVGFIGGLSDRNSDVGQAGHNGVVLAVEQINRAGGIHGRQVELISRDDAQNPETAERSARELAAARVDAVIGPFTSSVAAAVLPVLAQNGTLLISPTLTSMDFHGKDDNLVRINRTTRDNAGDYARVLHERGQRRIAVAYDVRNRSFTESWLEEFRRAFSALGGALAAEVPYESSPDVDFGAVVASMLKGRPDGLFYISGAIDVARLAQHSRRLAPALPIGASEWAASEQLIELGGKVVEGLVIVQNYDRDDEAARFREFREAYFRRFQKNPGYSSVSAYDAALVLFSALEKRTDGESVKAAVLHHGPYQGLQQQISFDATGDTQRKVFFTEIRDGRFVALKMK</sequence>
<dbReference type="InterPro" id="IPR028081">
    <property type="entry name" value="Leu-bd"/>
</dbReference>
<dbReference type="PANTHER" id="PTHR30483:SF6">
    <property type="entry name" value="PERIPLASMIC BINDING PROTEIN OF ABC TRANSPORTER FOR NATURAL AMINO ACIDS"/>
    <property type="match status" value="1"/>
</dbReference>
<evidence type="ECO:0000313" key="6">
    <source>
        <dbReference type="EMBL" id="TXH81111.1"/>
    </source>
</evidence>
<organism evidence="6 7">
    <name type="scientific">Thauera aminoaromatica</name>
    <dbReference type="NCBI Taxonomy" id="164330"/>
    <lineage>
        <taxon>Bacteria</taxon>
        <taxon>Pseudomonadati</taxon>
        <taxon>Pseudomonadota</taxon>
        <taxon>Betaproteobacteria</taxon>
        <taxon>Rhodocyclales</taxon>
        <taxon>Zoogloeaceae</taxon>
        <taxon>Thauera</taxon>
    </lineage>
</organism>
<dbReference type="CDD" id="cd19983">
    <property type="entry name" value="PBP1_ABC_HAAT-like"/>
    <property type="match status" value="1"/>
</dbReference>
<name>A0A5C7SES3_THASP</name>
<feature type="domain" description="Leucine-binding protein" evidence="5">
    <location>
        <begin position="10"/>
        <end position="347"/>
    </location>
</feature>
<dbReference type="AlphaFoldDB" id="A0A5C7SES3"/>
<dbReference type="EMBL" id="SSFD01000289">
    <property type="protein sequence ID" value="TXH81111.1"/>
    <property type="molecule type" value="Genomic_DNA"/>
</dbReference>
<reference evidence="6 7" key="1">
    <citation type="submission" date="2018-09" db="EMBL/GenBank/DDBJ databases">
        <title>Metagenome Assembled Genomes from an Advanced Water Purification Facility.</title>
        <authorList>
            <person name="Stamps B.W."/>
            <person name="Spear J.R."/>
        </authorList>
    </citation>
    <scope>NUCLEOTIDE SEQUENCE [LARGE SCALE GENOMIC DNA]</scope>
    <source>
        <strain evidence="6">Bin_27_1</strain>
    </source>
</reference>
<evidence type="ECO:0000256" key="2">
    <source>
        <dbReference type="ARBA" id="ARBA00022448"/>
    </source>
</evidence>
<protein>
    <submittedName>
        <fullName evidence="6">Amino acid ABC transporter substrate-binding protein</fullName>
    </submittedName>
</protein>
<dbReference type="InterPro" id="IPR051010">
    <property type="entry name" value="BCAA_transport"/>
</dbReference>
<dbReference type="InterPro" id="IPR000709">
    <property type="entry name" value="Leu_Ile_Val-bd"/>
</dbReference>
<dbReference type="Proteomes" id="UP000321192">
    <property type="component" value="Unassembled WGS sequence"/>
</dbReference>
<dbReference type="SUPFAM" id="SSF53822">
    <property type="entry name" value="Periplasmic binding protein-like I"/>
    <property type="match status" value="1"/>
</dbReference>
<keyword evidence="2" id="KW-0813">Transport</keyword>